<protein>
    <recommendedName>
        <fullName evidence="4">Coat F domain-containing protein</fullName>
    </recommendedName>
</protein>
<evidence type="ECO:0000313" key="3">
    <source>
        <dbReference type="Proteomes" id="UP001333102"/>
    </source>
</evidence>
<name>A0ABZ1BP94_9FIRM</name>
<keyword evidence="3" id="KW-1185">Reference proteome</keyword>
<reference evidence="3" key="1">
    <citation type="submission" date="2023-12" db="EMBL/GenBank/DDBJ databases">
        <title>Novel isolates from deep terrestrial aquifers shed light on the physiology and ecology of the class Limnochordia.</title>
        <authorList>
            <person name="Karnachuk O.V."/>
            <person name="Lukina A.P."/>
            <person name="Avakyan M.R."/>
            <person name="Kadnikov V."/>
            <person name="Begmatov S."/>
            <person name="Beletsky A.V."/>
            <person name="Mardanov A.V."/>
            <person name="Ravin N.V."/>
        </authorList>
    </citation>
    <scope>NUCLEOTIDE SEQUENCE [LARGE SCALE GENOMIC DNA]</scope>
    <source>
        <strain evidence="3">LN</strain>
    </source>
</reference>
<evidence type="ECO:0000313" key="2">
    <source>
        <dbReference type="EMBL" id="WRP13927.1"/>
    </source>
</evidence>
<accession>A0ABZ1BP94</accession>
<proteinExistence type="predicted"/>
<organism evidence="2 3">
    <name type="scientific">Geochorda subterranea</name>
    <dbReference type="NCBI Taxonomy" id="3109564"/>
    <lineage>
        <taxon>Bacteria</taxon>
        <taxon>Bacillati</taxon>
        <taxon>Bacillota</taxon>
        <taxon>Limnochordia</taxon>
        <taxon>Limnochordales</taxon>
        <taxon>Geochordaceae</taxon>
        <taxon>Geochorda</taxon>
    </lineage>
</organism>
<dbReference type="EMBL" id="CP141614">
    <property type="protein sequence ID" value="WRP13927.1"/>
    <property type="molecule type" value="Genomic_DNA"/>
</dbReference>
<evidence type="ECO:0000256" key="1">
    <source>
        <dbReference type="SAM" id="MobiDB-lite"/>
    </source>
</evidence>
<gene>
    <name evidence="2" type="ORF">VLY81_10885</name>
</gene>
<dbReference type="Proteomes" id="UP001333102">
    <property type="component" value="Chromosome"/>
</dbReference>
<feature type="region of interest" description="Disordered" evidence="1">
    <location>
        <begin position="53"/>
        <end position="87"/>
    </location>
</feature>
<evidence type="ECO:0008006" key="4">
    <source>
        <dbReference type="Google" id="ProtNLM"/>
    </source>
</evidence>
<sequence length="87" mass="9599">MLRDLDLVNHTAHEIQLLMSKANFFAQQVQDPVIRHLLQDAARMHQRHLATLSTTRGQLQQQLGGAQPSLQQLSGPGGGPIGARWTP</sequence>
<dbReference type="RefSeq" id="WP_324668195.1">
    <property type="nucleotide sequence ID" value="NZ_CP141614.1"/>
</dbReference>
<feature type="compositionally biased region" description="Low complexity" evidence="1">
    <location>
        <begin position="57"/>
        <end position="74"/>
    </location>
</feature>